<dbReference type="Proteomes" id="UP001515480">
    <property type="component" value="Unassembled WGS sequence"/>
</dbReference>
<evidence type="ECO:0008006" key="3">
    <source>
        <dbReference type="Google" id="ProtNLM"/>
    </source>
</evidence>
<dbReference type="AlphaFoldDB" id="A0AB34IDY1"/>
<dbReference type="EMBL" id="JBGBPQ010000028">
    <property type="protein sequence ID" value="KAL1496826.1"/>
    <property type="molecule type" value="Genomic_DNA"/>
</dbReference>
<organism evidence="1 2">
    <name type="scientific">Prymnesium parvum</name>
    <name type="common">Toxic golden alga</name>
    <dbReference type="NCBI Taxonomy" id="97485"/>
    <lineage>
        <taxon>Eukaryota</taxon>
        <taxon>Haptista</taxon>
        <taxon>Haptophyta</taxon>
        <taxon>Prymnesiophyceae</taxon>
        <taxon>Prymnesiales</taxon>
        <taxon>Prymnesiaceae</taxon>
        <taxon>Prymnesium</taxon>
    </lineage>
</organism>
<evidence type="ECO:0000313" key="2">
    <source>
        <dbReference type="Proteomes" id="UP001515480"/>
    </source>
</evidence>
<gene>
    <name evidence="1" type="ORF">AB1Y20_014412</name>
</gene>
<keyword evidence="2" id="KW-1185">Reference proteome</keyword>
<accession>A0AB34IDY1</accession>
<reference evidence="1 2" key="1">
    <citation type="journal article" date="2024" name="Science">
        <title>Giant polyketide synthase enzymes in the biosynthesis of giant marine polyether toxins.</title>
        <authorList>
            <person name="Fallon T.R."/>
            <person name="Shende V.V."/>
            <person name="Wierzbicki I.H."/>
            <person name="Pendleton A.L."/>
            <person name="Watervoot N.F."/>
            <person name="Auber R.P."/>
            <person name="Gonzalez D.J."/>
            <person name="Wisecaver J.H."/>
            <person name="Moore B.S."/>
        </authorList>
    </citation>
    <scope>NUCLEOTIDE SEQUENCE [LARGE SCALE GENOMIC DNA]</scope>
    <source>
        <strain evidence="1 2">12B1</strain>
    </source>
</reference>
<sequence>MARLCASRHAGEDRLAAEACAPACTNTSCTACRCRACAACRCTDLTGARLVEPLCSYAFDFREDSPLPPAKDARACERACSSATHLRSSCVAWTYSRYDRQCVGHSKYPHFVTGWEPEGIDHGVASCSAQVWPQLLTAEPLILLITIGSFACHGPSLDRLARAREQLTATARHFFRVLHVSRDEGGNHEKEDANASAALEVSVGRDVVDRIGLPEIKRVFPNILHQMRKVKWMDRRKPLWLSNGCDLPLLAWHALKAHRLPRGAKHLWVLQHDVGWTHALPAVLLNLGAAPELHGADLICDEPSRMPADWFHFNERWPLDLEAPVYSCLLPVQRISVRLVQRLTELVAAGNSTAYCEIRAPSTCASISWCSMASIRVGASSALGPFSHFTKIEERLLRQAETSHVLLRGPKDNVDANCVGRLVHQVI</sequence>
<proteinExistence type="predicted"/>
<name>A0AB34IDY1_PRYPA</name>
<comment type="caution">
    <text evidence="1">The sequence shown here is derived from an EMBL/GenBank/DDBJ whole genome shotgun (WGS) entry which is preliminary data.</text>
</comment>
<protein>
    <recommendedName>
        <fullName evidence="3">Protein xylosyltransferase</fullName>
    </recommendedName>
</protein>
<evidence type="ECO:0000313" key="1">
    <source>
        <dbReference type="EMBL" id="KAL1496826.1"/>
    </source>
</evidence>